<gene>
    <name evidence="2" type="ORF">BCR34DRAFT_625667</name>
</gene>
<dbReference type="Pfam" id="PF00583">
    <property type="entry name" value="Acetyltransf_1"/>
    <property type="match status" value="1"/>
</dbReference>
<dbReference type="OrthoDB" id="2744543at2759"/>
<dbReference type="EMBL" id="MCFA01000084">
    <property type="protein sequence ID" value="ORY09608.1"/>
    <property type="molecule type" value="Genomic_DNA"/>
</dbReference>
<organism evidence="2 3">
    <name type="scientific">Clohesyomyces aquaticus</name>
    <dbReference type="NCBI Taxonomy" id="1231657"/>
    <lineage>
        <taxon>Eukaryota</taxon>
        <taxon>Fungi</taxon>
        <taxon>Dikarya</taxon>
        <taxon>Ascomycota</taxon>
        <taxon>Pezizomycotina</taxon>
        <taxon>Dothideomycetes</taxon>
        <taxon>Pleosporomycetidae</taxon>
        <taxon>Pleosporales</taxon>
        <taxon>Lindgomycetaceae</taxon>
        <taxon>Clohesyomyces</taxon>
    </lineage>
</organism>
<dbReference type="InterPro" id="IPR000182">
    <property type="entry name" value="GNAT_dom"/>
</dbReference>
<keyword evidence="3" id="KW-1185">Reference proteome</keyword>
<dbReference type="CDD" id="cd04301">
    <property type="entry name" value="NAT_SF"/>
    <property type="match status" value="1"/>
</dbReference>
<reference evidence="2 3" key="1">
    <citation type="submission" date="2016-07" db="EMBL/GenBank/DDBJ databases">
        <title>Pervasive Adenine N6-methylation of Active Genes in Fungi.</title>
        <authorList>
            <consortium name="DOE Joint Genome Institute"/>
            <person name="Mondo S.J."/>
            <person name="Dannebaum R.O."/>
            <person name="Kuo R.C."/>
            <person name="Labutti K."/>
            <person name="Haridas S."/>
            <person name="Kuo A."/>
            <person name="Salamov A."/>
            <person name="Ahrendt S.R."/>
            <person name="Lipzen A."/>
            <person name="Sullivan W."/>
            <person name="Andreopoulos W.B."/>
            <person name="Clum A."/>
            <person name="Lindquist E."/>
            <person name="Daum C."/>
            <person name="Ramamoorthy G.K."/>
            <person name="Gryganskyi A."/>
            <person name="Culley D."/>
            <person name="Magnuson J.K."/>
            <person name="James T.Y."/>
            <person name="O'Malley M.A."/>
            <person name="Stajich J.E."/>
            <person name="Spatafora J.W."/>
            <person name="Visel A."/>
            <person name="Grigoriev I.V."/>
        </authorList>
    </citation>
    <scope>NUCLEOTIDE SEQUENCE [LARGE SCALE GENOMIC DNA]</scope>
    <source>
        <strain evidence="2 3">CBS 115471</strain>
    </source>
</reference>
<dbReference type="Gene3D" id="3.40.630.30">
    <property type="match status" value="1"/>
</dbReference>
<dbReference type="SUPFAM" id="SSF55729">
    <property type="entry name" value="Acyl-CoA N-acyltransferases (Nat)"/>
    <property type="match status" value="1"/>
</dbReference>
<dbReference type="PANTHER" id="PTHR42791">
    <property type="entry name" value="GNAT FAMILY ACETYLTRANSFERASE"/>
    <property type="match status" value="1"/>
</dbReference>
<dbReference type="InterPro" id="IPR016181">
    <property type="entry name" value="Acyl_CoA_acyltransferase"/>
</dbReference>
<proteinExistence type="predicted"/>
<comment type="caution">
    <text evidence="2">The sequence shown here is derived from an EMBL/GenBank/DDBJ whole genome shotgun (WGS) entry which is preliminary data.</text>
</comment>
<protein>
    <recommendedName>
        <fullName evidence="1">N-acetyltransferase domain-containing protein</fullName>
    </recommendedName>
</protein>
<evidence type="ECO:0000259" key="1">
    <source>
        <dbReference type="PROSITE" id="PS51186"/>
    </source>
</evidence>
<dbReference type="PANTHER" id="PTHR42791:SF16">
    <property type="entry name" value="N-ACETYLTRANSFERASE DOMAIN-CONTAINING PROTEIN"/>
    <property type="match status" value="1"/>
</dbReference>
<name>A0A1Y1ZH75_9PLEO</name>
<sequence>MANSDPCLRLARFSDLQSIAQCWYEGFFDDEVIGQIMHPNRKEFPEDVYWWLLRGIRERFWDWRHQFVVVTVMEGGKERIVGAADWRRVGDGGKSLELGAWDARNLIKPAIALYHQASLQFFPNRAADPKKASFLTSAVAQVDQYWTGKHAECWDLHVCGVHPDFQGKGIGKMLVDWGTGMADKEGVSASVICGEKNRGFYAKGELTEEMGDLSSGKRGGIVLFRSPRATSAA</sequence>
<evidence type="ECO:0000313" key="3">
    <source>
        <dbReference type="Proteomes" id="UP000193144"/>
    </source>
</evidence>
<dbReference type="AlphaFoldDB" id="A0A1Y1ZH75"/>
<dbReference type="GO" id="GO:0016747">
    <property type="term" value="F:acyltransferase activity, transferring groups other than amino-acyl groups"/>
    <property type="evidence" value="ECO:0007669"/>
    <property type="project" value="InterPro"/>
</dbReference>
<dbReference type="STRING" id="1231657.A0A1Y1ZH75"/>
<accession>A0A1Y1ZH75</accession>
<feature type="domain" description="N-acetyltransferase" evidence="1">
    <location>
        <begin position="138"/>
        <end position="228"/>
    </location>
</feature>
<dbReference type="PROSITE" id="PS51186">
    <property type="entry name" value="GNAT"/>
    <property type="match status" value="1"/>
</dbReference>
<evidence type="ECO:0000313" key="2">
    <source>
        <dbReference type="EMBL" id="ORY09608.1"/>
    </source>
</evidence>
<dbReference type="Proteomes" id="UP000193144">
    <property type="component" value="Unassembled WGS sequence"/>
</dbReference>
<dbReference type="InterPro" id="IPR052523">
    <property type="entry name" value="Trichothecene_AcTrans"/>
</dbReference>